<organism evidence="3 4">
    <name type="scientific">Batillaria attramentaria</name>
    <dbReference type="NCBI Taxonomy" id="370345"/>
    <lineage>
        <taxon>Eukaryota</taxon>
        <taxon>Metazoa</taxon>
        <taxon>Spiralia</taxon>
        <taxon>Lophotrochozoa</taxon>
        <taxon>Mollusca</taxon>
        <taxon>Gastropoda</taxon>
        <taxon>Caenogastropoda</taxon>
        <taxon>Sorbeoconcha</taxon>
        <taxon>Cerithioidea</taxon>
        <taxon>Batillariidae</taxon>
        <taxon>Batillaria</taxon>
    </lineage>
</organism>
<feature type="chain" id="PRO_5044855323" evidence="2">
    <location>
        <begin position="19"/>
        <end position="92"/>
    </location>
</feature>
<evidence type="ECO:0000256" key="2">
    <source>
        <dbReference type="SAM" id="SignalP"/>
    </source>
</evidence>
<reference evidence="3 4" key="1">
    <citation type="journal article" date="2023" name="Sci. Data">
        <title>Genome assembly of the Korean intertidal mud-creeper Batillaria attramentaria.</title>
        <authorList>
            <person name="Patra A.K."/>
            <person name="Ho P.T."/>
            <person name="Jun S."/>
            <person name="Lee S.J."/>
            <person name="Kim Y."/>
            <person name="Won Y.J."/>
        </authorList>
    </citation>
    <scope>NUCLEOTIDE SEQUENCE [LARGE SCALE GENOMIC DNA]</scope>
    <source>
        <strain evidence="3">Wonlab-2016</strain>
    </source>
</reference>
<gene>
    <name evidence="3" type="ORF">BaRGS_00031459</name>
</gene>
<dbReference type="Proteomes" id="UP001519460">
    <property type="component" value="Unassembled WGS sequence"/>
</dbReference>
<protein>
    <submittedName>
        <fullName evidence="3">Uncharacterized protein</fullName>
    </submittedName>
</protein>
<comment type="caution">
    <text evidence="3">The sequence shown here is derived from an EMBL/GenBank/DDBJ whole genome shotgun (WGS) entry which is preliminary data.</text>
</comment>
<feature type="signal peptide" evidence="2">
    <location>
        <begin position="1"/>
        <end position="18"/>
    </location>
</feature>
<keyword evidence="2" id="KW-0732">Signal</keyword>
<name>A0ABD0JR97_9CAEN</name>
<accession>A0ABD0JR97</accession>
<evidence type="ECO:0000313" key="3">
    <source>
        <dbReference type="EMBL" id="KAK7477271.1"/>
    </source>
</evidence>
<sequence>MREAHIMIMILLSAPTLQVPLPPPSPVEWQVGVLWCSGEVSGEKLPYTLDFVLAEQKSFRFSSRQQDGRHQEYQDYGSRTHLATETETQTAV</sequence>
<evidence type="ECO:0000313" key="4">
    <source>
        <dbReference type="Proteomes" id="UP001519460"/>
    </source>
</evidence>
<feature type="region of interest" description="Disordered" evidence="1">
    <location>
        <begin position="63"/>
        <end position="92"/>
    </location>
</feature>
<proteinExistence type="predicted"/>
<dbReference type="AlphaFoldDB" id="A0ABD0JR97"/>
<feature type="compositionally biased region" description="Polar residues" evidence="1">
    <location>
        <begin position="81"/>
        <end position="92"/>
    </location>
</feature>
<keyword evidence="4" id="KW-1185">Reference proteome</keyword>
<dbReference type="EMBL" id="JACVVK020000354">
    <property type="protein sequence ID" value="KAK7477271.1"/>
    <property type="molecule type" value="Genomic_DNA"/>
</dbReference>
<evidence type="ECO:0000256" key="1">
    <source>
        <dbReference type="SAM" id="MobiDB-lite"/>
    </source>
</evidence>